<feature type="domain" description="Solute-binding protein family 3/N-terminal" evidence="11">
    <location>
        <begin position="54"/>
        <end position="383"/>
    </location>
</feature>
<name>A0A367R6U4_9NOSO</name>
<evidence type="ECO:0000256" key="4">
    <source>
        <dbReference type="ARBA" id="ARBA00022989"/>
    </source>
</evidence>
<sequence length="385" mass="42085">MINAIARKLHQFLAARKMKCFPKPHMWLGLVCGLLVLLLVVHPVQSQTPDAKQSLIVATRAIPPFVFADNGELSGFSIDLWRIIASDIGVDSKFVEYPNVADLLSGVKGGKVNAGIAAISITAEREQQFDFSLPMFAGGLQILVRNPTLNSSGPPNILQLFFSAALLQVIGLAMLLIVIAAHIIWLSERHHKEGMISKSYFPGIFKACWWAAATLATQADEMPKGVIGRVLAIIWMFIGVIFVAYFTAAATTSLTVQQLQGDIKSVDDLPGKLVASTAGSTAATYLKERKISVLEVAKIEQAYDALETKKADAVVFDAPVLLFYAANQGQGKVEVVGSIFREENYGIVLPNDSSYRKPINRALLKLKENGTYQSLYDKWFNAKKS</sequence>
<reference evidence="13" key="1">
    <citation type="submission" date="2016-04" db="EMBL/GenBank/DDBJ databases">
        <authorList>
            <person name="Tabuchi Yagui T.R."/>
        </authorList>
    </citation>
    <scope>NUCLEOTIDE SEQUENCE [LARGE SCALE GENOMIC DNA]</scope>
    <source>
        <strain evidence="13">NIES-26</strain>
    </source>
</reference>
<dbReference type="SMART" id="SM00079">
    <property type="entry name" value="PBPe"/>
    <property type="match status" value="1"/>
</dbReference>
<keyword evidence="9" id="KW-0407">Ion channel</keyword>
<dbReference type="GO" id="GO:0016020">
    <property type="term" value="C:membrane"/>
    <property type="evidence" value="ECO:0007669"/>
    <property type="project" value="UniProtKB-SubCell"/>
</dbReference>
<dbReference type="SUPFAM" id="SSF81324">
    <property type="entry name" value="Voltage-gated potassium channels"/>
    <property type="match status" value="1"/>
</dbReference>
<evidence type="ECO:0000313" key="13">
    <source>
        <dbReference type="EMBL" id="RCJ31650.1"/>
    </source>
</evidence>
<evidence type="ECO:0000256" key="5">
    <source>
        <dbReference type="ARBA" id="ARBA00023065"/>
    </source>
</evidence>
<comment type="caution">
    <text evidence="13">The sequence shown here is derived from an EMBL/GenBank/DDBJ whole genome shotgun (WGS) entry which is preliminary data.</text>
</comment>
<evidence type="ECO:0000256" key="6">
    <source>
        <dbReference type="ARBA" id="ARBA00023136"/>
    </source>
</evidence>
<dbReference type="EMBL" id="LXQD01000225">
    <property type="protein sequence ID" value="RCJ31650.1"/>
    <property type="molecule type" value="Genomic_DNA"/>
</dbReference>
<gene>
    <name evidence="13" type="ORF">A6770_19960</name>
</gene>
<dbReference type="Pfam" id="PF00497">
    <property type="entry name" value="SBP_bac_3"/>
    <property type="match status" value="1"/>
</dbReference>
<dbReference type="InterPro" id="IPR001638">
    <property type="entry name" value="Solute-binding_3/MltF_N"/>
</dbReference>
<dbReference type="Gene3D" id="3.40.190.10">
    <property type="entry name" value="Periplasmic binding protein-like II"/>
    <property type="match status" value="3"/>
</dbReference>
<feature type="transmembrane region" description="Helical" evidence="10">
    <location>
        <begin position="226"/>
        <end position="248"/>
    </location>
</feature>
<dbReference type="Proteomes" id="UP000252107">
    <property type="component" value="Unassembled WGS sequence"/>
</dbReference>
<dbReference type="GO" id="GO:0015276">
    <property type="term" value="F:ligand-gated monoatomic ion channel activity"/>
    <property type="evidence" value="ECO:0007669"/>
    <property type="project" value="InterPro"/>
</dbReference>
<evidence type="ECO:0000256" key="2">
    <source>
        <dbReference type="ARBA" id="ARBA00022448"/>
    </source>
</evidence>
<keyword evidence="3 10" id="KW-0812">Transmembrane</keyword>
<dbReference type="Gene3D" id="1.10.287.70">
    <property type="match status" value="1"/>
</dbReference>
<evidence type="ECO:0000259" key="12">
    <source>
        <dbReference type="SMART" id="SM00079"/>
    </source>
</evidence>
<keyword evidence="2" id="KW-0813">Transport</keyword>
<keyword evidence="4 10" id="KW-1133">Transmembrane helix</keyword>
<dbReference type="CDD" id="cd00997">
    <property type="entry name" value="PBP2_GluR0"/>
    <property type="match status" value="1"/>
</dbReference>
<evidence type="ECO:0000313" key="14">
    <source>
        <dbReference type="Proteomes" id="UP000252107"/>
    </source>
</evidence>
<dbReference type="InterPro" id="IPR015683">
    <property type="entry name" value="Ionotropic_Glu_rcpt"/>
</dbReference>
<dbReference type="PANTHER" id="PTHR18966">
    <property type="entry name" value="IONOTROPIC GLUTAMATE RECEPTOR"/>
    <property type="match status" value="1"/>
</dbReference>
<accession>A0A367R6U4</accession>
<dbReference type="AlphaFoldDB" id="A0A367R6U4"/>
<evidence type="ECO:0000256" key="10">
    <source>
        <dbReference type="SAM" id="Phobius"/>
    </source>
</evidence>
<keyword evidence="7" id="KW-0675">Receptor</keyword>
<dbReference type="Pfam" id="PF00060">
    <property type="entry name" value="Lig_chan"/>
    <property type="match status" value="1"/>
</dbReference>
<evidence type="ECO:0000256" key="9">
    <source>
        <dbReference type="ARBA" id="ARBA00023303"/>
    </source>
</evidence>
<dbReference type="SUPFAM" id="SSF53850">
    <property type="entry name" value="Periplasmic binding protein-like II"/>
    <property type="match status" value="1"/>
</dbReference>
<keyword evidence="6 10" id="KW-0472">Membrane</keyword>
<keyword evidence="8" id="KW-0325">Glycoprotein</keyword>
<proteinExistence type="predicted"/>
<evidence type="ECO:0000256" key="8">
    <source>
        <dbReference type="ARBA" id="ARBA00023180"/>
    </source>
</evidence>
<keyword evidence="5" id="KW-0406">Ion transport</keyword>
<dbReference type="InterPro" id="IPR001320">
    <property type="entry name" value="Iontro_rcpt_C"/>
</dbReference>
<evidence type="ECO:0000256" key="1">
    <source>
        <dbReference type="ARBA" id="ARBA00004141"/>
    </source>
</evidence>
<feature type="domain" description="Ionotropic glutamate receptor C-terminal" evidence="12">
    <location>
        <begin position="54"/>
        <end position="382"/>
    </location>
</feature>
<feature type="transmembrane region" description="Helical" evidence="10">
    <location>
        <begin position="160"/>
        <end position="186"/>
    </location>
</feature>
<evidence type="ECO:0000256" key="7">
    <source>
        <dbReference type="ARBA" id="ARBA00023170"/>
    </source>
</evidence>
<evidence type="ECO:0000256" key="3">
    <source>
        <dbReference type="ARBA" id="ARBA00022692"/>
    </source>
</evidence>
<protein>
    <submittedName>
        <fullName evidence="13">ABC transporter substrate-binding protein</fullName>
    </submittedName>
</protein>
<organism evidence="13 14">
    <name type="scientific">Nostoc minutum NIES-26</name>
    <dbReference type="NCBI Taxonomy" id="1844469"/>
    <lineage>
        <taxon>Bacteria</taxon>
        <taxon>Bacillati</taxon>
        <taxon>Cyanobacteriota</taxon>
        <taxon>Cyanophyceae</taxon>
        <taxon>Nostocales</taxon>
        <taxon>Nostocaceae</taxon>
        <taxon>Nostoc</taxon>
    </lineage>
</organism>
<dbReference type="SMART" id="SM00062">
    <property type="entry name" value="PBPb"/>
    <property type="match status" value="1"/>
</dbReference>
<evidence type="ECO:0000259" key="11">
    <source>
        <dbReference type="SMART" id="SM00062"/>
    </source>
</evidence>
<comment type="subcellular location">
    <subcellularLocation>
        <location evidence="1">Membrane</location>
        <topology evidence="1">Multi-pass membrane protein</topology>
    </subcellularLocation>
</comment>
<keyword evidence="14" id="KW-1185">Reference proteome</keyword>